<dbReference type="Pfam" id="PF01035">
    <property type="entry name" value="DNA_binding_1"/>
    <property type="match status" value="1"/>
</dbReference>
<dbReference type="Proteomes" id="UP000179164">
    <property type="component" value="Unassembled WGS sequence"/>
</dbReference>
<dbReference type="CDD" id="cd06445">
    <property type="entry name" value="ATase"/>
    <property type="match status" value="1"/>
</dbReference>
<evidence type="ECO:0000259" key="2">
    <source>
        <dbReference type="Pfam" id="PF01035"/>
    </source>
</evidence>
<dbReference type="InterPro" id="IPR052520">
    <property type="entry name" value="ATL_DNA_repair"/>
</dbReference>
<organism evidence="3 4">
    <name type="scientific">Candidatus Kerfeldbacteria bacterium RIFCSPLOWO2_01_FULL_48_11</name>
    <dbReference type="NCBI Taxonomy" id="1798543"/>
    <lineage>
        <taxon>Bacteria</taxon>
        <taxon>Candidatus Kerfeldiibacteriota</taxon>
    </lineage>
</organism>
<proteinExistence type="predicted"/>
<dbReference type="GO" id="GO:0006281">
    <property type="term" value="P:DNA repair"/>
    <property type="evidence" value="ECO:0007669"/>
    <property type="project" value="InterPro"/>
</dbReference>
<evidence type="ECO:0000313" key="3">
    <source>
        <dbReference type="EMBL" id="OGY84679.1"/>
    </source>
</evidence>
<dbReference type="InterPro" id="IPR036388">
    <property type="entry name" value="WH-like_DNA-bd_sf"/>
</dbReference>
<dbReference type="EMBL" id="MHKE01000005">
    <property type="protein sequence ID" value="OGY84679.1"/>
    <property type="molecule type" value="Genomic_DNA"/>
</dbReference>
<evidence type="ECO:0000256" key="1">
    <source>
        <dbReference type="ARBA" id="ARBA00022763"/>
    </source>
</evidence>
<sequence>MGNFYQRVYLAVKKIPRGKVATYGQIAALIGSPRSARMVGWALHAMDGGKLEHIPWQRVINREGRISTTCLDHPPEEQAMLLEQEGINITKRDSAYWIDLDRFLWQPK</sequence>
<dbReference type="PANTHER" id="PTHR42942">
    <property type="entry name" value="6-O-METHYLGUANINE DNA METHYLTRANSFERASE"/>
    <property type="match status" value="1"/>
</dbReference>
<dbReference type="STRING" id="1798543.A2898_01070"/>
<name>A0A1G2B7U0_9BACT</name>
<feature type="domain" description="Methylated-DNA-[protein]-cysteine S-methyltransferase DNA binding" evidence="2">
    <location>
        <begin position="3"/>
        <end position="87"/>
    </location>
</feature>
<keyword evidence="1" id="KW-0227">DNA damage</keyword>
<dbReference type="Gene3D" id="1.10.10.10">
    <property type="entry name" value="Winged helix-like DNA-binding domain superfamily/Winged helix DNA-binding domain"/>
    <property type="match status" value="1"/>
</dbReference>
<accession>A0A1G2B7U0</accession>
<dbReference type="AlphaFoldDB" id="A0A1G2B7U0"/>
<reference evidence="3 4" key="1">
    <citation type="journal article" date="2016" name="Nat. Commun.">
        <title>Thousands of microbial genomes shed light on interconnected biogeochemical processes in an aquifer system.</title>
        <authorList>
            <person name="Anantharaman K."/>
            <person name="Brown C.T."/>
            <person name="Hug L.A."/>
            <person name="Sharon I."/>
            <person name="Castelle C.J."/>
            <person name="Probst A.J."/>
            <person name="Thomas B.C."/>
            <person name="Singh A."/>
            <person name="Wilkins M.J."/>
            <person name="Karaoz U."/>
            <person name="Brodie E.L."/>
            <person name="Williams K.H."/>
            <person name="Hubbard S.S."/>
            <person name="Banfield J.F."/>
        </authorList>
    </citation>
    <scope>NUCLEOTIDE SEQUENCE [LARGE SCALE GENOMIC DNA]</scope>
</reference>
<dbReference type="InterPro" id="IPR036217">
    <property type="entry name" value="MethylDNA_cys_MeTrfase_DNAb"/>
</dbReference>
<evidence type="ECO:0000313" key="4">
    <source>
        <dbReference type="Proteomes" id="UP000179164"/>
    </source>
</evidence>
<comment type="caution">
    <text evidence="3">The sequence shown here is derived from an EMBL/GenBank/DDBJ whole genome shotgun (WGS) entry which is preliminary data.</text>
</comment>
<gene>
    <name evidence="3" type="ORF">A2898_01070</name>
</gene>
<dbReference type="GO" id="GO:0003824">
    <property type="term" value="F:catalytic activity"/>
    <property type="evidence" value="ECO:0007669"/>
    <property type="project" value="InterPro"/>
</dbReference>
<dbReference type="NCBIfam" id="TIGR00589">
    <property type="entry name" value="ogt"/>
    <property type="match status" value="1"/>
</dbReference>
<dbReference type="SUPFAM" id="SSF46767">
    <property type="entry name" value="Methylated DNA-protein cysteine methyltransferase, C-terminal domain"/>
    <property type="match status" value="1"/>
</dbReference>
<dbReference type="InterPro" id="IPR014048">
    <property type="entry name" value="MethylDNA_cys_MeTrfase_DNA-bd"/>
</dbReference>
<dbReference type="PANTHER" id="PTHR42942:SF1">
    <property type="entry name" value="ALKYLTRANSFERASE-LIKE PROTEIN 1"/>
    <property type="match status" value="1"/>
</dbReference>
<protein>
    <recommendedName>
        <fullName evidence="2">Methylated-DNA-[protein]-cysteine S-methyltransferase DNA binding domain-containing protein</fullName>
    </recommendedName>
</protein>